<evidence type="ECO:0000313" key="5">
    <source>
        <dbReference type="Proteomes" id="UP000570851"/>
    </source>
</evidence>
<dbReference type="InterPro" id="IPR055346">
    <property type="entry name" value="Fe-S_cluster_assembly_SufBD"/>
</dbReference>
<evidence type="ECO:0000313" key="4">
    <source>
        <dbReference type="EMBL" id="MBC1303912.1"/>
    </source>
</evidence>
<protein>
    <submittedName>
        <fullName evidence="4">Fe-S cluster assembly protein SufD</fullName>
    </submittedName>
</protein>
<dbReference type="PANTHER" id="PTHR43575:SF1">
    <property type="entry name" value="PROTEIN ABCI7, CHLOROPLASTIC"/>
    <property type="match status" value="1"/>
</dbReference>
<name>A0ABR6SBX7_ANAVA</name>
<comment type="caution">
    <text evidence="4">The sequence shown here is derived from an EMBL/GenBank/DDBJ whole genome shotgun (WGS) entry which is preliminary data.</text>
</comment>
<dbReference type="InterPro" id="IPR037284">
    <property type="entry name" value="SUF_FeS_clus_asmbl_SufBD_sf"/>
</dbReference>
<comment type="similarity">
    <text evidence="1">Belongs to the iron-sulfur cluster assembly SufBD family.</text>
</comment>
<evidence type="ECO:0000256" key="1">
    <source>
        <dbReference type="ARBA" id="ARBA00043967"/>
    </source>
</evidence>
<dbReference type="PANTHER" id="PTHR43575">
    <property type="entry name" value="PROTEIN ABCI7, CHLOROPLASTIC"/>
    <property type="match status" value="1"/>
</dbReference>
<dbReference type="InterPro" id="IPR045595">
    <property type="entry name" value="SufBD_N"/>
</dbReference>
<reference evidence="4 5" key="1">
    <citation type="submission" date="2019-11" db="EMBL/GenBank/DDBJ databases">
        <title>Comparison of genomes from free-living endosymbiotic cyanobacteria isolated from Azolla.</title>
        <authorList>
            <person name="Thiel T."/>
            <person name="Pratte B."/>
        </authorList>
    </citation>
    <scope>NUCLEOTIDE SEQUENCE [LARGE SCALE GENOMIC DNA]</scope>
    <source>
        <strain evidence="4 5">N2B</strain>
    </source>
</reference>
<dbReference type="Pfam" id="PF01458">
    <property type="entry name" value="SUFBD_core"/>
    <property type="match status" value="1"/>
</dbReference>
<dbReference type="InterPro" id="IPR000825">
    <property type="entry name" value="SUF_FeS_clus_asmbl_SufBD_core"/>
</dbReference>
<feature type="domain" description="SUF system FeS cluster assembly SufBD N-terminal" evidence="3">
    <location>
        <begin position="44"/>
        <end position="184"/>
    </location>
</feature>
<dbReference type="SUPFAM" id="SSF101960">
    <property type="entry name" value="Stabilizer of iron transporter SufD"/>
    <property type="match status" value="1"/>
</dbReference>
<sequence length="454" mass="49556">MTMQVSPSAIANSDVVNLTSSLLDRDSYLVSLLNQVTVPATEGWLQELRERATNWVRHSVIPNTREEEWRFTDLSALRRVEFHHAAHTDVEKLHEMSLRGTGDNGLVFVNGVYTPELSNIANLPTGIVVGNLSALPITEQERVQKYLAQSEGALEVFTALNTAGISDVAVVLVAKNVIVETPIHLLFVSVADETATISQPRCLVVAESGSQVSVVEEFVTPNADEGVYLTNAVTEITIADNAQVVHTRIENESKQAFHIGKTAVTQGRYSRYTCHAITLGGKISRHNLEILQTGEQTETTLNGLTMIASNQLADTHSAIALNHPYGTSKQLHKCIVGDRAHAVFNGKVFVPKPAQLTDAAQLNRNLLLSSKARVDTKPQLEITADNVKCAHGATVSQLEDDEIFYLQSRGIDANDARKLLVNAFAAEIINQIPVPSLRNKLLTTVTSFKSLTND</sequence>
<gene>
    <name evidence="4" type="primary">sufD</name>
    <name evidence="4" type="ORF">GNE12_18550</name>
</gene>
<evidence type="ECO:0000259" key="2">
    <source>
        <dbReference type="Pfam" id="PF01458"/>
    </source>
</evidence>
<dbReference type="NCBIfam" id="TIGR01981">
    <property type="entry name" value="sufD"/>
    <property type="match status" value="1"/>
</dbReference>
<feature type="domain" description="SUF system FeS cluster assembly SufBD core" evidence="2">
    <location>
        <begin position="193"/>
        <end position="424"/>
    </location>
</feature>
<dbReference type="GeneID" id="58723081"/>
<keyword evidence="5" id="KW-1185">Reference proteome</keyword>
<accession>A0ABR6SBX7</accession>
<dbReference type="RefSeq" id="WP_011317310.1">
    <property type="nucleotide sequence ID" value="NZ_JACKZP010000081.1"/>
</dbReference>
<evidence type="ECO:0000259" key="3">
    <source>
        <dbReference type="Pfam" id="PF19295"/>
    </source>
</evidence>
<dbReference type="Proteomes" id="UP000570851">
    <property type="component" value="Unassembled WGS sequence"/>
</dbReference>
<dbReference type="EMBL" id="JACKZP010000081">
    <property type="protein sequence ID" value="MBC1303912.1"/>
    <property type="molecule type" value="Genomic_DNA"/>
</dbReference>
<organism evidence="4 5">
    <name type="scientific">Trichormus variabilis N2B</name>
    <dbReference type="NCBI Taxonomy" id="2681315"/>
    <lineage>
        <taxon>Bacteria</taxon>
        <taxon>Bacillati</taxon>
        <taxon>Cyanobacteriota</taxon>
        <taxon>Cyanophyceae</taxon>
        <taxon>Nostocales</taxon>
        <taxon>Nostocaceae</taxon>
        <taxon>Trichormus</taxon>
    </lineage>
</organism>
<dbReference type="InterPro" id="IPR011542">
    <property type="entry name" value="SUF_FeS_clus_asmbl_SufD"/>
</dbReference>
<dbReference type="Pfam" id="PF19295">
    <property type="entry name" value="SufBD_N"/>
    <property type="match status" value="1"/>
</dbReference>
<proteinExistence type="inferred from homology"/>